<reference evidence="1 2" key="1">
    <citation type="submission" date="2019-03" db="EMBL/GenBank/DDBJ databases">
        <title>Single cell metagenomics reveals metabolic interactions within the superorganism composed of flagellate Streblomastix strix and complex community of Bacteroidetes bacteria on its surface.</title>
        <authorList>
            <person name="Treitli S.C."/>
            <person name="Kolisko M."/>
            <person name="Husnik F."/>
            <person name="Keeling P."/>
            <person name="Hampl V."/>
        </authorList>
    </citation>
    <scope>NUCLEOTIDE SEQUENCE [LARGE SCALE GENOMIC DNA]</scope>
    <source>
        <strain evidence="1">ST1C</strain>
    </source>
</reference>
<gene>
    <name evidence="1" type="ORF">EZS28_056392</name>
</gene>
<evidence type="ECO:0000313" key="1">
    <source>
        <dbReference type="EMBL" id="KAA6310017.1"/>
    </source>
</evidence>
<proteinExistence type="predicted"/>
<evidence type="ECO:0000313" key="2">
    <source>
        <dbReference type="Proteomes" id="UP000324800"/>
    </source>
</evidence>
<name>A0A5J4PKG6_9EUKA</name>
<comment type="caution">
    <text evidence="1">The sequence shown here is derived from an EMBL/GenBank/DDBJ whole genome shotgun (WGS) entry which is preliminary data.</text>
</comment>
<protein>
    <submittedName>
        <fullName evidence="1">Uncharacterized protein</fullName>
    </submittedName>
</protein>
<dbReference type="Proteomes" id="UP000324800">
    <property type="component" value="Unassembled WGS sequence"/>
</dbReference>
<feature type="non-terminal residue" evidence="1">
    <location>
        <position position="1"/>
    </location>
</feature>
<accession>A0A5J4PKG6</accession>
<dbReference type="EMBL" id="SNRW01049984">
    <property type="protein sequence ID" value="KAA6310017.1"/>
    <property type="molecule type" value="Genomic_DNA"/>
</dbReference>
<sequence>ATFRTSTSKDANLTKIMRHSTPGHKQYNNKKQRMIAEMICTLKTEIYV</sequence>
<organism evidence="1 2">
    <name type="scientific">Streblomastix strix</name>
    <dbReference type="NCBI Taxonomy" id="222440"/>
    <lineage>
        <taxon>Eukaryota</taxon>
        <taxon>Metamonada</taxon>
        <taxon>Preaxostyla</taxon>
        <taxon>Oxymonadida</taxon>
        <taxon>Streblomastigidae</taxon>
        <taxon>Streblomastix</taxon>
    </lineage>
</organism>
<dbReference type="AlphaFoldDB" id="A0A5J4PKG6"/>